<evidence type="ECO:0000313" key="14">
    <source>
        <dbReference type="Proteomes" id="UP000199103"/>
    </source>
</evidence>
<evidence type="ECO:0000256" key="7">
    <source>
        <dbReference type="ARBA" id="ARBA00023004"/>
    </source>
</evidence>
<evidence type="ECO:0000256" key="11">
    <source>
        <dbReference type="ARBA" id="ARBA00023444"/>
    </source>
</evidence>
<sequence>MGSLTDLRPPAPLGGLGSPRWLRRLGVASLVMNIVIILTGGLVRLTDSGLGCPTWPQCTPGSYTPHQALGIHGVIEFGNRTLTFVLIVIALITWIATLLYRRPDGTPDRKLRWLTFGMGFGIPFQGVIGGITVHTGLNPYVVALHMLNSMVLVALSAWLVRLTWPAPRRTVSGPARALSAVIFALSWLVVCLGTVVTGSGPHAGDVNAHRTGLDPVVISHLHATAVYALVAATVLLVIMLRGHRPALLLLAVEIAQGIIGFVQYFNGLPIGVVELHLLGAAGTIACASNLFCSLRGPHRG</sequence>
<evidence type="ECO:0000256" key="2">
    <source>
        <dbReference type="ARBA" id="ARBA00022475"/>
    </source>
</evidence>
<evidence type="ECO:0000256" key="3">
    <source>
        <dbReference type="ARBA" id="ARBA00022692"/>
    </source>
</evidence>
<dbReference type="STRING" id="630515.SAMN04489812_0765"/>
<comment type="pathway">
    <text evidence="11">Porphyrin-containing compound metabolism.</text>
</comment>
<evidence type="ECO:0000256" key="9">
    <source>
        <dbReference type="ARBA" id="ARBA00023136"/>
    </source>
</evidence>
<accession>A0A1H1P6I6</accession>
<keyword evidence="5 12" id="KW-1133">Transmembrane helix</keyword>
<dbReference type="GO" id="GO:0046872">
    <property type="term" value="F:metal ion binding"/>
    <property type="evidence" value="ECO:0007669"/>
    <property type="project" value="UniProtKB-KW"/>
</dbReference>
<evidence type="ECO:0000256" key="6">
    <source>
        <dbReference type="ARBA" id="ARBA00023002"/>
    </source>
</evidence>
<dbReference type="InterPro" id="IPR050450">
    <property type="entry name" value="COX15/CtaA_HemeA_synthase"/>
</dbReference>
<feature type="transmembrane region" description="Helical" evidence="12">
    <location>
        <begin position="82"/>
        <end position="101"/>
    </location>
</feature>
<comment type="subcellular location">
    <subcellularLocation>
        <location evidence="1">Membrane</location>
        <topology evidence="1">Multi-pass membrane protein</topology>
    </subcellularLocation>
</comment>
<dbReference type="GO" id="GO:0006784">
    <property type="term" value="P:heme A biosynthetic process"/>
    <property type="evidence" value="ECO:0007669"/>
    <property type="project" value="InterPro"/>
</dbReference>
<keyword evidence="9 12" id="KW-0472">Membrane</keyword>
<evidence type="ECO:0000313" key="13">
    <source>
        <dbReference type="EMBL" id="SDS06259.1"/>
    </source>
</evidence>
<feature type="transmembrane region" description="Helical" evidence="12">
    <location>
        <begin position="21"/>
        <end position="43"/>
    </location>
</feature>
<keyword evidence="7" id="KW-0408">Iron</keyword>
<protein>
    <submittedName>
        <fullName evidence="13">Cytochrome c oxidase assembly protein subunit 15</fullName>
    </submittedName>
</protein>
<dbReference type="RefSeq" id="WP_091520118.1">
    <property type="nucleotide sequence ID" value="NZ_LT629772.1"/>
</dbReference>
<dbReference type="AlphaFoldDB" id="A0A1H1P6I6"/>
<dbReference type="EMBL" id="LT629772">
    <property type="protein sequence ID" value="SDS06259.1"/>
    <property type="molecule type" value="Genomic_DNA"/>
</dbReference>
<evidence type="ECO:0000256" key="8">
    <source>
        <dbReference type="ARBA" id="ARBA00023133"/>
    </source>
</evidence>
<feature type="transmembrane region" description="Helical" evidence="12">
    <location>
        <begin position="176"/>
        <end position="197"/>
    </location>
</feature>
<feature type="transmembrane region" description="Helical" evidence="12">
    <location>
        <begin position="277"/>
        <end position="294"/>
    </location>
</feature>
<proteinExistence type="predicted"/>
<feature type="transmembrane region" description="Helical" evidence="12">
    <location>
        <begin position="247"/>
        <end position="265"/>
    </location>
</feature>
<keyword evidence="14" id="KW-1185">Reference proteome</keyword>
<dbReference type="InterPro" id="IPR003780">
    <property type="entry name" value="COX15/CtaA_fam"/>
</dbReference>
<dbReference type="Proteomes" id="UP000199103">
    <property type="component" value="Chromosome I"/>
</dbReference>
<name>A0A1H1P6I6_9ACTN</name>
<evidence type="ECO:0000256" key="4">
    <source>
        <dbReference type="ARBA" id="ARBA00022723"/>
    </source>
</evidence>
<organism evidence="13 14">
    <name type="scientific">Microlunatus soli</name>
    <dbReference type="NCBI Taxonomy" id="630515"/>
    <lineage>
        <taxon>Bacteria</taxon>
        <taxon>Bacillati</taxon>
        <taxon>Actinomycetota</taxon>
        <taxon>Actinomycetes</taxon>
        <taxon>Propionibacteriales</taxon>
        <taxon>Propionibacteriaceae</taxon>
        <taxon>Microlunatus</taxon>
    </lineage>
</organism>
<keyword evidence="2" id="KW-1003">Cell membrane</keyword>
<dbReference type="GO" id="GO:0016020">
    <property type="term" value="C:membrane"/>
    <property type="evidence" value="ECO:0007669"/>
    <property type="project" value="UniProtKB-SubCell"/>
</dbReference>
<evidence type="ECO:0000256" key="1">
    <source>
        <dbReference type="ARBA" id="ARBA00004141"/>
    </source>
</evidence>
<evidence type="ECO:0000256" key="5">
    <source>
        <dbReference type="ARBA" id="ARBA00022989"/>
    </source>
</evidence>
<gene>
    <name evidence="13" type="ORF">SAMN04489812_0765</name>
</gene>
<dbReference type="GO" id="GO:0016491">
    <property type="term" value="F:oxidoreductase activity"/>
    <property type="evidence" value="ECO:0007669"/>
    <property type="project" value="UniProtKB-KW"/>
</dbReference>
<evidence type="ECO:0000256" key="12">
    <source>
        <dbReference type="SAM" id="Phobius"/>
    </source>
</evidence>
<keyword evidence="6" id="KW-0560">Oxidoreductase</keyword>
<dbReference type="PANTHER" id="PTHR35457:SF1">
    <property type="entry name" value="HEME A SYNTHASE"/>
    <property type="match status" value="1"/>
</dbReference>
<keyword evidence="4" id="KW-0479">Metal-binding</keyword>
<feature type="transmembrane region" description="Helical" evidence="12">
    <location>
        <begin position="217"/>
        <end position="240"/>
    </location>
</feature>
<dbReference type="Pfam" id="PF02628">
    <property type="entry name" value="COX15-CtaA"/>
    <property type="match status" value="1"/>
</dbReference>
<reference evidence="13 14" key="1">
    <citation type="submission" date="2016-10" db="EMBL/GenBank/DDBJ databases">
        <authorList>
            <person name="de Groot N.N."/>
        </authorList>
    </citation>
    <scope>NUCLEOTIDE SEQUENCE [LARGE SCALE GENOMIC DNA]</scope>
    <source>
        <strain evidence="13 14">DSM 21800</strain>
    </source>
</reference>
<dbReference type="PANTHER" id="PTHR35457">
    <property type="entry name" value="HEME A SYNTHASE"/>
    <property type="match status" value="1"/>
</dbReference>
<evidence type="ECO:0000256" key="10">
    <source>
        <dbReference type="ARBA" id="ARBA00023157"/>
    </source>
</evidence>
<keyword evidence="10" id="KW-1015">Disulfide bond</keyword>
<feature type="transmembrane region" description="Helical" evidence="12">
    <location>
        <begin position="113"/>
        <end position="134"/>
    </location>
</feature>
<dbReference type="OrthoDB" id="5241540at2"/>
<keyword evidence="8" id="KW-0350">Heme biosynthesis</keyword>
<keyword evidence="3 12" id="KW-0812">Transmembrane</keyword>
<feature type="transmembrane region" description="Helical" evidence="12">
    <location>
        <begin position="140"/>
        <end position="164"/>
    </location>
</feature>